<gene>
    <name evidence="1" type="ORF">MA16_Dca023119</name>
</gene>
<sequence length="144" mass="15693">MVAEDCWSPAVPMMTSSPLKEKNGHCFEDSLRNGSNLVTVAEGRERNISTGIVIKDHVEIVPKVSLQVEVKGKGISCNYDCKTPNSDKAFENSLSKLCENQASSFSLKIFVNRFGNSNAILGNGAINANSLSSVTKKYSKFGEW</sequence>
<name>A0A2I0WYH0_9ASPA</name>
<dbReference type="Proteomes" id="UP000233837">
    <property type="component" value="Unassembled WGS sequence"/>
</dbReference>
<organism evidence="1 2">
    <name type="scientific">Dendrobium catenatum</name>
    <dbReference type="NCBI Taxonomy" id="906689"/>
    <lineage>
        <taxon>Eukaryota</taxon>
        <taxon>Viridiplantae</taxon>
        <taxon>Streptophyta</taxon>
        <taxon>Embryophyta</taxon>
        <taxon>Tracheophyta</taxon>
        <taxon>Spermatophyta</taxon>
        <taxon>Magnoliopsida</taxon>
        <taxon>Liliopsida</taxon>
        <taxon>Asparagales</taxon>
        <taxon>Orchidaceae</taxon>
        <taxon>Epidendroideae</taxon>
        <taxon>Malaxideae</taxon>
        <taxon>Dendrobiinae</taxon>
        <taxon>Dendrobium</taxon>
    </lineage>
</organism>
<reference evidence="1 2" key="2">
    <citation type="journal article" date="2017" name="Nature">
        <title>The Apostasia genome and the evolution of orchids.</title>
        <authorList>
            <person name="Zhang G.Q."/>
            <person name="Liu K.W."/>
            <person name="Li Z."/>
            <person name="Lohaus R."/>
            <person name="Hsiao Y.Y."/>
            <person name="Niu S.C."/>
            <person name="Wang J.Y."/>
            <person name="Lin Y.C."/>
            <person name="Xu Q."/>
            <person name="Chen L.J."/>
            <person name="Yoshida K."/>
            <person name="Fujiwara S."/>
            <person name="Wang Z.W."/>
            <person name="Zhang Y.Q."/>
            <person name="Mitsuda N."/>
            <person name="Wang M."/>
            <person name="Liu G.H."/>
            <person name="Pecoraro L."/>
            <person name="Huang H.X."/>
            <person name="Xiao X.J."/>
            <person name="Lin M."/>
            <person name="Wu X.Y."/>
            <person name="Wu W.L."/>
            <person name="Chen Y.Y."/>
            <person name="Chang S.B."/>
            <person name="Sakamoto S."/>
            <person name="Ohme-Takagi M."/>
            <person name="Yagi M."/>
            <person name="Zeng S.J."/>
            <person name="Shen C.Y."/>
            <person name="Yeh C.M."/>
            <person name="Luo Y.B."/>
            <person name="Tsai W.C."/>
            <person name="Van de Peer Y."/>
            <person name="Liu Z.J."/>
        </authorList>
    </citation>
    <scope>NUCLEOTIDE SEQUENCE [LARGE SCALE GENOMIC DNA]</scope>
    <source>
        <tissue evidence="1">The whole plant</tissue>
    </source>
</reference>
<reference evidence="1 2" key="1">
    <citation type="journal article" date="2016" name="Sci. Rep.">
        <title>The Dendrobium catenatum Lindl. genome sequence provides insights into polysaccharide synthase, floral development and adaptive evolution.</title>
        <authorList>
            <person name="Zhang G.Q."/>
            <person name="Xu Q."/>
            <person name="Bian C."/>
            <person name="Tsai W.C."/>
            <person name="Yeh C.M."/>
            <person name="Liu K.W."/>
            <person name="Yoshida K."/>
            <person name="Zhang L.S."/>
            <person name="Chang S.B."/>
            <person name="Chen F."/>
            <person name="Shi Y."/>
            <person name="Su Y.Y."/>
            <person name="Zhang Y.Q."/>
            <person name="Chen L.J."/>
            <person name="Yin Y."/>
            <person name="Lin M."/>
            <person name="Huang H."/>
            <person name="Deng H."/>
            <person name="Wang Z.W."/>
            <person name="Zhu S.L."/>
            <person name="Zhao X."/>
            <person name="Deng C."/>
            <person name="Niu S.C."/>
            <person name="Huang J."/>
            <person name="Wang M."/>
            <person name="Liu G.H."/>
            <person name="Yang H.J."/>
            <person name="Xiao X.J."/>
            <person name="Hsiao Y.Y."/>
            <person name="Wu W.L."/>
            <person name="Chen Y.Y."/>
            <person name="Mitsuda N."/>
            <person name="Ohme-Takagi M."/>
            <person name="Luo Y.B."/>
            <person name="Van de Peer Y."/>
            <person name="Liu Z.J."/>
        </authorList>
    </citation>
    <scope>NUCLEOTIDE SEQUENCE [LARGE SCALE GENOMIC DNA]</scope>
    <source>
        <tissue evidence="1">The whole plant</tissue>
    </source>
</reference>
<protein>
    <submittedName>
        <fullName evidence="1">Uncharacterized protein</fullName>
    </submittedName>
</protein>
<keyword evidence="2" id="KW-1185">Reference proteome</keyword>
<evidence type="ECO:0000313" key="1">
    <source>
        <dbReference type="EMBL" id="PKU80710.1"/>
    </source>
</evidence>
<dbReference type="EMBL" id="KZ502320">
    <property type="protein sequence ID" value="PKU80710.1"/>
    <property type="molecule type" value="Genomic_DNA"/>
</dbReference>
<accession>A0A2I0WYH0</accession>
<evidence type="ECO:0000313" key="2">
    <source>
        <dbReference type="Proteomes" id="UP000233837"/>
    </source>
</evidence>
<proteinExistence type="predicted"/>
<dbReference type="AlphaFoldDB" id="A0A2I0WYH0"/>